<reference evidence="2" key="1">
    <citation type="journal article" date="2020" name="Nature">
        <title>Giant virus diversity and host interactions through global metagenomics.</title>
        <authorList>
            <person name="Schulz F."/>
            <person name="Roux S."/>
            <person name="Paez-Espino D."/>
            <person name="Jungbluth S."/>
            <person name="Walsh D.A."/>
            <person name="Denef V.J."/>
            <person name="McMahon K.D."/>
            <person name="Konstantinidis K.T."/>
            <person name="Eloe-Fadrosh E.A."/>
            <person name="Kyrpides N.C."/>
            <person name="Woyke T."/>
        </authorList>
    </citation>
    <scope>NUCLEOTIDE SEQUENCE</scope>
    <source>
        <strain evidence="2">GVMAG-M-3300025874-2</strain>
    </source>
</reference>
<proteinExistence type="predicted"/>
<accession>A0A6C0J9U3</accession>
<keyword evidence="1" id="KW-1133">Transmembrane helix</keyword>
<evidence type="ECO:0000256" key="1">
    <source>
        <dbReference type="SAM" id="Phobius"/>
    </source>
</evidence>
<dbReference type="AlphaFoldDB" id="A0A6C0J9U3"/>
<keyword evidence="1" id="KW-0812">Transmembrane</keyword>
<sequence length="114" mass="13741">MVFFEPADLKEVWGENFTSDIHNQQKKQEQEVERQHKKMEPFNDRFYEQNIEGFDTMLDIYENMKTSKKDKRDEKIESFSNIDFEEDNNDLILLVLLGIFIIFVLDSSIKIKLR</sequence>
<feature type="transmembrane region" description="Helical" evidence="1">
    <location>
        <begin position="91"/>
        <end position="109"/>
    </location>
</feature>
<organism evidence="2">
    <name type="scientific">viral metagenome</name>
    <dbReference type="NCBI Taxonomy" id="1070528"/>
    <lineage>
        <taxon>unclassified sequences</taxon>
        <taxon>metagenomes</taxon>
        <taxon>organismal metagenomes</taxon>
    </lineage>
</organism>
<name>A0A6C0J9U3_9ZZZZ</name>
<dbReference type="EMBL" id="MN740346">
    <property type="protein sequence ID" value="QHU01610.1"/>
    <property type="molecule type" value="Genomic_DNA"/>
</dbReference>
<keyword evidence="1" id="KW-0472">Membrane</keyword>
<evidence type="ECO:0000313" key="2">
    <source>
        <dbReference type="EMBL" id="QHU01610.1"/>
    </source>
</evidence>
<protein>
    <submittedName>
        <fullName evidence="2">Uncharacterized protein</fullName>
    </submittedName>
</protein>